<evidence type="ECO:0000256" key="1">
    <source>
        <dbReference type="ARBA" id="ARBA00023015"/>
    </source>
</evidence>
<accession>A0A3A9JF37</accession>
<comment type="caution">
    <text evidence="5">The sequence shown here is derived from an EMBL/GenBank/DDBJ whole genome shotgun (WGS) entry which is preliminary data.</text>
</comment>
<gene>
    <name evidence="5" type="ORF">D6Z83_11795</name>
    <name evidence="6" type="ORF">EBE87_14495</name>
</gene>
<dbReference type="PANTHER" id="PTHR43537">
    <property type="entry name" value="TRANSCRIPTIONAL REGULATOR, GNTR FAMILY"/>
    <property type="match status" value="1"/>
</dbReference>
<evidence type="ECO:0000313" key="7">
    <source>
        <dbReference type="Proteomes" id="UP000274097"/>
    </source>
</evidence>
<keyword evidence="1" id="KW-0805">Transcription regulation</keyword>
<dbReference type="PANTHER" id="PTHR43537:SF5">
    <property type="entry name" value="UXU OPERON TRANSCRIPTIONAL REGULATOR"/>
    <property type="match status" value="1"/>
</dbReference>
<dbReference type="InterPro" id="IPR036388">
    <property type="entry name" value="WH-like_DNA-bd_sf"/>
</dbReference>
<evidence type="ECO:0000313" key="8">
    <source>
        <dbReference type="Proteomes" id="UP000278036"/>
    </source>
</evidence>
<evidence type="ECO:0000256" key="2">
    <source>
        <dbReference type="ARBA" id="ARBA00023125"/>
    </source>
</evidence>
<dbReference type="Proteomes" id="UP000278036">
    <property type="component" value="Unassembled WGS sequence"/>
</dbReference>
<dbReference type="PRINTS" id="PR00035">
    <property type="entry name" value="HTHGNTR"/>
</dbReference>
<dbReference type="SMART" id="SM00895">
    <property type="entry name" value="FCD"/>
    <property type="match status" value="1"/>
</dbReference>
<dbReference type="SMART" id="SM00345">
    <property type="entry name" value="HTH_GNTR"/>
    <property type="match status" value="1"/>
</dbReference>
<evidence type="ECO:0000256" key="3">
    <source>
        <dbReference type="ARBA" id="ARBA00023163"/>
    </source>
</evidence>
<dbReference type="EMBL" id="RFLX01000010">
    <property type="protein sequence ID" value="RMI20672.1"/>
    <property type="molecule type" value="Genomic_DNA"/>
</dbReference>
<dbReference type="OrthoDB" id="7347280at2"/>
<dbReference type="EMBL" id="RAQU01000061">
    <property type="protein sequence ID" value="RKK03971.1"/>
    <property type="molecule type" value="Genomic_DNA"/>
</dbReference>
<dbReference type="InParanoid" id="A0A3A9JF37"/>
<dbReference type="SUPFAM" id="SSF48008">
    <property type="entry name" value="GntR ligand-binding domain-like"/>
    <property type="match status" value="1"/>
</dbReference>
<dbReference type="SUPFAM" id="SSF46785">
    <property type="entry name" value="Winged helix' DNA-binding domain"/>
    <property type="match status" value="1"/>
</dbReference>
<dbReference type="AlphaFoldDB" id="A0A3A9JF37"/>
<sequence>MEPEPGLDGTPVLTLLQAYLASTPLPDSGRLPPERELAEALGVSRAELRKALATLEAEGQLWRHVGKGTFLGARPLAAIGDVAQLARQAGAEDTLRARLVLEPQLAALAARHATPEQVEAMRAAMEASRRPGLSWRGYEGQDARLHREIAAAAGNPLLLHLFDQLAAIRRVLTWNRPRPQPEGPPPGHPSFAEHEGIVAAIAGGEAAAAQARMHDHIAAVHRIIAAG</sequence>
<feature type="domain" description="HTH gntR-type" evidence="4">
    <location>
        <begin position="6"/>
        <end position="74"/>
    </location>
</feature>
<dbReference type="Gene3D" id="1.10.10.10">
    <property type="entry name" value="Winged helix-like DNA-binding domain superfamily/Winged helix DNA-binding domain"/>
    <property type="match status" value="1"/>
</dbReference>
<dbReference type="Pfam" id="PF07729">
    <property type="entry name" value="FCD"/>
    <property type="match status" value="1"/>
</dbReference>
<evidence type="ECO:0000313" key="5">
    <source>
        <dbReference type="EMBL" id="RKK03971.1"/>
    </source>
</evidence>
<dbReference type="CDD" id="cd07377">
    <property type="entry name" value="WHTH_GntR"/>
    <property type="match status" value="1"/>
</dbReference>
<dbReference type="GO" id="GO:0003677">
    <property type="term" value="F:DNA binding"/>
    <property type="evidence" value="ECO:0007669"/>
    <property type="project" value="UniProtKB-KW"/>
</dbReference>
<dbReference type="InterPro" id="IPR036390">
    <property type="entry name" value="WH_DNA-bd_sf"/>
</dbReference>
<dbReference type="PROSITE" id="PS50949">
    <property type="entry name" value="HTH_GNTR"/>
    <property type="match status" value="1"/>
</dbReference>
<keyword evidence="2" id="KW-0238">DNA-binding</keyword>
<dbReference type="InterPro" id="IPR008920">
    <property type="entry name" value="TF_FadR/GntR_C"/>
</dbReference>
<keyword evidence="7" id="KW-1185">Reference proteome</keyword>
<dbReference type="Gene3D" id="1.20.120.530">
    <property type="entry name" value="GntR ligand-binding domain-like"/>
    <property type="match status" value="1"/>
</dbReference>
<evidence type="ECO:0000313" key="6">
    <source>
        <dbReference type="EMBL" id="RMI20672.1"/>
    </source>
</evidence>
<dbReference type="InterPro" id="IPR000524">
    <property type="entry name" value="Tscrpt_reg_HTH_GntR"/>
</dbReference>
<protein>
    <submittedName>
        <fullName evidence="6">FCD domain-containing protein</fullName>
    </submittedName>
    <submittedName>
        <fullName evidence="5">FadR family transcriptional regulator</fullName>
    </submittedName>
</protein>
<dbReference type="Pfam" id="PF00392">
    <property type="entry name" value="GntR"/>
    <property type="match status" value="1"/>
</dbReference>
<dbReference type="GO" id="GO:0003700">
    <property type="term" value="F:DNA-binding transcription factor activity"/>
    <property type="evidence" value="ECO:0007669"/>
    <property type="project" value="InterPro"/>
</dbReference>
<dbReference type="InterPro" id="IPR011711">
    <property type="entry name" value="GntR_C"/>
</dbReference>
<reference evidence="5 8" key="1">
    <citation type="submission" date="2018-09" db="EMBL/GenBank/DDBJ databases">
        <title>Roseomonas sp. nov., isolated from feces of Tibetan antelopes in the Qinghai-Tibet plateau, China.</title>
        <authorList>
            <person name="Tian Z."/>
        </authorList>
    </citation>
    <scope>NUCLEOTIDE SEQUENCE [LARGE SCALE GENOMIC DNA]</scope>
    <source>
        <strain evidence="6 7">Z23</strain>
        <strain evidence="5 8">Z24</strain>
    </source>
</reference>
<keyword evidence="3" id="KW-0804">Transcription</keyword>
<organism evidence="5 8">
    <name type="scientific">Teichococcus wenyumeiae</name>
    <dbReference type="NCBI Taxonomy" id="2478470"/>
    <lineage>
        <taxon>Bacteria</taxon>
        <taxon>Pseudomonadati</taxon>
        <taxon>Pseudomonadota</taxon>
        <taxon>Alphaproteobacteria</taxon>
        <taxon>Acetobacterales</taxon>
        <taxon>Roseomonadaceae</taxon>
        <taxon>Roseomonas</taxon>
    </lineage>
</organism>
<dbReference type="Proteomes" id="UP000274097">
    <property type="component" value="Unassembled WGS sequence"/>
</dbReference>
<dbReference type="RefSeq" id="WP_120638508.1">
    <property type="nucleotide sequence ID" value="NZ_RAQU01000061.1"/>
</dbReference>
<name>A0A3A9JF37_9PROT</name>
<evidence type="ECO:0000259" key="4">
    <source>
        <dbReference type="PROSITE" id="PS50949"/>
    </source>
</evidence>
<proteinExistence type="predicted"/>